<feature type="transmembrane region" description="Helical" evidence="1">
    <location>
        <begin position="155"/>
        <end position="172"/>
    </location>
</feature>
<keyword evidence="1" id="KW-0812">Transmembrane</keyword>
<organism evidence="2 3">
    <name type="scientific">Lysinimonas soli</name>
    <dbReference type="NCBI Taxonomy" id="1074233"/>
    <lineage>
        <taxon>Bacteria</taxon>
        <taxon>Bacillati</taxon>
        <taxon>Actinomycetota</taxon>
        <taxon>Actinomycetes</taxon>
        <taxon>Micrococcales</taxon>
        <taxon>Microbacteriaceae</taxon>
        <taxon>Lysinimonas</taxon>
    </lineage>
</organism>
<dbReference type="RefSeq" id="WP_386738652.1">
    <property type="nucleotide sequence ID" value="NZ_JBHSMG010000001.1"/>
</dbReference>
<comment type="caution">
    <text evidence="2">The sequence shown here is derived from an EMBL/GenBank/DDBJ whole genome shotgun (WGS) entry which is preliminary data.</text>
</comment>
<feature type="transmembrane region" description="Helical" evidence="1">
    <location>
        <begin position="47"/>
        <end position="65"/>
    </location>
</feature>
<evidence type="ECO:0008006" key="4">
    <source>
        <dbReference type="Google" id="ProtNLM"/>
    </source>
</evidence>
<gene>
    <name evidence="2" type="ORF">ACFPJ4_02200</name>
</gene>
<evidence type="ECO:0000256" key="1">
    <source>
        <dbReference type="SAM" id="Phobius"/>
    </source>
</evidence>
<feature type="transmembrane region" description="Helical" evidence="1">
    <location>
        <begin position="72"/>
        <end position="91"/>
    </location>
</feature>
<feature type="transmembrane region" description="Helical" evidence="1">
    <location>
        <begin position="21"/>
        <end position="41"/>
    </location>
</feature>
<keyword evidence="3" id="KW-1185">Reference proteome</keyword>
<name>A0ABW0NKB4_9MICO</name>
<feature type="transmembrane region" description="Helical" evidence="1">
    <location>
        <begin position="127"/>
        <end position="149"/>
    </location>
</feature>
<reference evidence="3" key="1">
    <citation type="journal article" date="2019" name="Int. J. Syst. Evol. Microbiol.">
        <title>The Global Catalogue of Microorganisms (GCM) 10K type strain sequencing project: providing services to taxonomists for standard genome sequencing and annotation.</title>
        <authorList>
            <consortium name="The Broad Institute Genomics Platform"/>
            <consortium name="The Broad Institute Genome Sequencing Center for Infectious Disease"/>
            <person name="Wu L."/>
            <person name="Ma J."/>
        </authorList>
    </citation>
    <scope>NUCLEOTIDE SEQUENCE [LARGE SCALE GENOMIC DNA]</scope>
    <source>
        <strain evidence="3">CGMCC 4.6997</strain>
    </source>
</reference>
<accession>A0ABW0NKB4</accession>
<evidence type="ECO:0000313" key="2">
    <source>
        <dbReference type="EMBL" id="MFC5501046.1"/>
    </source>
</evidence>
<feature type="transmembrane region" description="Helical" evidence="1">
    <location>
        <begin position="103"/>
        <end position="120"/>
    </location>
</feature>
<protein>
    <recommendedName>
        <fullName evidence="4">ATP-binding protein</fullName>
    </recommendedName>
</protein>
<keyword evidence="1" id="KW-1133">Transmembrane helix</keyword>
<evidence type="ECO:0000313" key="3">
    <source>
        <dbReference type="Proteomes" id="UP001596039"/>
    </source>
</evidence>
<sequence length="328" mass="35316">MTRDSRPLQRGTPLDFAGWPAWVVLAAFTAVNTIIAVLAGGPAMRDGHGVGALALLTGAAALTVLPRRHPLALRWVLLVIALVAACTVLMLEQIPVNGADGFRSWNYNASNFVWFGVALLGRIRWAWIGMAVVCAITWTWSLVVTHGLWSGLSPTYGEIGALLAGTFFAVILRRAADDVMTLQAVRRQRVGEEQLRAESERERATQLALVRRRVLPVLTTIASGSSTSAQRQEHRLLEAVLRDEIRGTRLAVEPLAAAVRAARGRGTDVSLLDDAEEATVAWGDLEWAADVVAGIDDDRITVRLSGNPAVLTVATGDGEVLHREVGNS</sequence>
<dbReference type="Proteomes" id="UP001596039">
    <property type="component" value="Unassembled WGS sequence"/>
</dbReference>
<dbReference type="EMBL" id="JBHSMG010000001">
    <property type="protein sequence ID" value="MFC5501046.1"/>
    <property type="molecule type" value="Genomic_DNA"/>
</dbReference>
<keyword evidence="1" id="KW-0472">Membrane</keyword>
<proteinExistence type="predicted"/>